<organism evidence="8 9">
    <name type="scientific">Actibacterium naphthalenivorans</name>
    <dbReference type="NCBI Taxonomy" id="1614693"/>
    <lineage>
        <taxon>Bacteria</taxon>
        <taxon>Pseudomonadati</taxon>
        <taxon>Pseudomonadota</taxon>
        <taxon>Alphaproteobacteria</taxon>
        <taxon>Rhodobacterales</taxon>
        <taxon>Roseobacteraceae</taxon>
        <taxon>Actibacterium</taxon>
    </lineage>
</organism>
<evidence type="ECO:0000313" key="9">
    <source>
        <dbReference type="Proteomes" id="UP000585681"/>
    </source>
</evidence>
<comment type="similarity">
    <text evidence="1 6">Belongs to the peptidase S1B family.</text>
</comment>
<feature type="domain" description="Peptidase S1" evidence="7">
    <location>
        <begin position="14"/>
        <end position="240"/>
    </location>
</feature>
<dbReference type="InterPro" id="IPR008256">
    <property type="entry name" value="Peptidase_S1B"/>
</dbReference>
<dbReference type="EMBL" id="JACIEQ010000003">
    <property type="protein sequence ID" value="MBB4022562.1"/>
    <property type="molecule type" value="Genomic_DNA"/>
</dbReference>
<evidence type="ECO:0000256" key="2">
    <source>
        <dbReference type="ARBA" id="ARBA00022670"/>
    </source>
</evidence>
<dbReference type="InterPro" id="IPR043504">
    <property type="entry name" value="Peptidase_S1_PA_chymotrypsin"/>
</dbReference>
<dbReference type="Pfam" id="PF00089">
    <property type="entry name" value="Trypsin"/>
    <property type="match status" value="1"/>
</dbReference>
<evidence type="ECO:0000256" key="3">
    <source>
        <dbReference type="ARBA" id="ARBA00022729"/>
    </source>
</evidence>
<name>A0A840CEN8_9RHOB</name>
<feature type="signal peptide" evidence="6">
    <location>
        <begin position="1"/>
        <end position="20"/>
    </location>
</feature>
<dbReference type="AlphaFoldDB" id="A0A840CEN8"/>
<proteinExistence type="inferred from homology"/>
<sequence>MRGYLTLMLLVLALCGSALQAQESTLRSLQTANDGKGWEAVGRLNIGTRGFCTGALVAPDLVLTAAHCLYDKSTGRQVSLEDLEFLAGWRNGRAEAYRRVRRVVEHPRYSFATADRVDRVAYDLALVELERPIRLTGVTPFDTARRPRKGDEVGVVSYAEDRAEAPSLQEVCHVLAGRAGVLMLSCSVNFGSSGAPVFTFEDGVPRIVSVVSSKAEVGDRPVALVASLAGSLDLMRSRLAAGEGQTADSLPLARRFSQDGVRSAGGAKFVRP</sequence>
<evidence type="ECO:0000313" key="8">
    <source>
        <dbReference type="EMBL" id="MBB4022562.1"/>
    </source>
</evidence>
<dbReference type="EC" id="3.4.21.-" evidence="6"/>
<dbReference type="GO" id="GO:0006508">
    <property type="term" value="P:proteolysis"/>
    <property type="evidence" value="ECO:0007669"/>
    <property type="project" value="UniProtKB-KW"/>
</dbReference>
<keyword evidence="5 6" id="KW-0720">Serine protease</keyword>
<evidence type="ECO:0000256" key="4">
    <source>
        <dbReference type="ARBA" id="ARBA00022801"/>
    </source>
</evidence>
<reference evidence="8" key="1">
    <citation type="submission" date="2020-08" db="EMBL/GenBank/DDBJ databases">
        <title>Genomic Encyclopedia of Type Strains, Phase IV (KMG-IV): sequencing the most valuable type-strain genomes for metagenomic binning, comparative biology and taxonomic classification.</title>
        <authorList>
            <person name="Goeker M."/>
        </authorList>
    </citation>
    <scope>NUCLEOTIDE SEQUENCE [LARGE SCALE GENOMIC DNA]</scope>
    <source>
        <strain evidence="8">DSM 105040</strain>
    </source>
</reference>
<dbReference type="PROSITE" id="PS50240">
    <property type="entry name" value="TRYPSIN_DOM"/>
    <property type="match status" value="1"/>
</dbReference>
<protein>
    <recommendedName>
        <fullName evidence="6">Serine protease</fullName>
        <ecNumber evidence="6">3.4.21.-</ecNumber>
    </recommendedName>
</protein>
<dbReference type="GO" id="GO:0004252">
    <property type="term" value="F:serine-type endopeptidase activity"/>
    <property type="evidence" value="ECO:0007669"/>
    <property type="project" value="InterPro"/>
</dbReference>
<dbReference type="PROSITE" id="PS00134">
    <property type="entry name" value="TRYPSIN_HIS"/>
    <property type="match status" value="1"/>
</dbReference>
<dbReference type="PRINTS" id="PR00839">
    <property type="entry name" value="V8PROTEASE"/>
</dbReference>
<dbReference type="InterPro" id="IPR001254">
    <property type="entry name" value="Trypsin_dom"/>
</dbReference>
<keyword evidence="3 6" id="KW-0732">Signal</keyword>
<comment type="caution">
    <text evidence="8">The sequence shown here is derived from an EMBL/GenBank/DDBJ whole genome shotgun (WGS) entry which is preliminary data.</text>
</comment>
<dbReference type="PANTHER" id="PTHR15462">
    <property type="entry name" value="SERINE PROTEASE"/>
    <property type="match status" value="1"/>
</dbReference>
<dbReference type="SMART" id="SM00020">
    <property type="entry name" value="Tryp_SPc"/>
    <property type="match status" value="1"/>
</dbReference>
<dbReference type="Proteomes" id="UP000585681">
    <property type="component" value="Unassembled WGS sequence"/>
</dbReference>
<keyword evidence="9" id="KW-1185">Reference proteome</keyword>
<dbReference type="Gene3D" id="2.40.10.10">
    <property type="entry name" value="Trypsin-like serine proteases"/>
    <property type="match status" value="2"/>
</dbReference>
<keyword evidence="2 6" id="KW-0645">Protease</keyword>
<evidence type="ECO:0000259" key="7">
    <source>
        <dbReference type="PROSITE" id="PS50240"/>
    </source>
</evidence>
<evidence type="ECO:0000256" key="5">
    <source>
        <dbReference type="ARBA" id="ARBA00022825"/>
    </source>
</evidence>
<feature type="chain" id="PRO_5033097975" description="Serine protease" evidence="6">
    <location>
        <begin position="21"/>
        <end position="272"/>
    </location>
</feature>
<accession>A0A840CEN8</accession>
<dbReference type="RefSeq" id="WP_157445604.1">
    <property type="nucleotide sequence ID" value="NZ_JACIEQ010000003.1"/>
</dbReference>
<keyword evidence="4 6" id="KW-0378">Hydrolase</keyword>
<dbReference type="InterPro" id="IPR009003">
    <property type="entry name" value="Peptidase_S1_PA"/>
</dbReference>
<evidence type="ECO:0000256" key="1">
    <source>
        <dbReference type="ARBA" id="ARBA00008764"/>
    </source>
</evidence>
<dbReference type="PANTHER" id="PTHR15462:SF8">
    <property type="entry name" value="SERINE PROTEASE"/>
    <property type="match status" value="1"/>
</dbReference>
<dbReference type="InterPro" id="IPR018114">
    <property type="entry name" value="TRYPSIN_HIS"/>
</dbReference>
<evidence type="ECO:0000256" key="6">
    <source>
        <dbReference type="RuleBase" id="RU004296"/>
    </source>
</evidence>
<dbReference type="SUPFAM" id="SSF50494">
    <property type="entry name" value="Trypsin-like serine proteases"/>
    <property type="match status" value="1"/>
</dbReference>
<gene>
    <name evidence="8" type="ORF">GGR17_002381</name>
</gene>
<dbReference type="InterPro" id="IPR050966">
    <property type="entry name" value="Glutamyl_endopeptidase"/>
</dbReference>